<comment type="caution">
    <text evidence="2">The sequence shown here is derived from an EMBL/GenBank/DDBJ whole genome shotgun (WGS) entry which is preliminary data.</text>
</comment>
<evidence type="ECO:0000256" key="1">
    <source>
        <dbReference type="SAM" id="SignalP"/>
    </source>
</evidence>
<protein>
    <recommendedName>
        <fullName evidence="4">Polymer-forming cytoskeletal protein</fullName>
    </recommendedName>
</protein>
<dbReference type="InterPro" id="IPR011004">
    <property type="entry name" value="Trimer_LpxA-like_sf"/>
</dbReference>
<evidence type="ECO:0000313" key="2">
    <source>
        <dbReference type="EMBL" id="GGA79021.1"/>
    </source>
</evidence>
<evidence type="ECO:0000313" key="3">
    <source>
        <dbReference type="Proteomes" id="UP000623419"/>
    </source>
</evidence>
<dbReference type="EMBL" id="BMKC01000002">
    <property type="protein sequence ID" value="GGA79021.1"/>
    <property type="molecule type" value="Genomic_DNA"/>
</dbReference>
<name>A0ABQ1HK32_9GAMM</name>
<keyword evidence="1" id="KW-0732">Signal</keyword>
<feature type="chain" id="PRO_5046107224" description="Polymer-forming cytoskeletal protein" evidence="1">
    <location>
        <begin position="24"/>
        <end position="241"/>
    </location>
</feature>
<dbReference type="SUPFAM" id="SSF51161">
    <property type="entry name" value="Trimeric LpxA-like enzymes"/>
    <property type="match status" value="1"/>
</dbReference>
<keyword evidence="3" id="KW-1185">Reference proteome</keyword>
<accession>A0ABQ1HK32</accession>
<reference evidence="3" key="1">
    <citation type="journal article" date="2019" name="Int. J. Syst. Evol. Microbiol.">
        <title>The Global Catalogue of Microorganisms (GCM) 10K type strain sequencing project: providing services to taxonomists for standard genome sequencing and annotation.</title>
        <authorList>
            <consortium name="The Broad Institute Genomics Platform"/>
            <consortium name="The Broad Institute Genome Sequencing Center for Infectious Disease"/>
            <person name="Wu L."/>
            <person name="Ma J."/>
        </authorList>
    </citation>
    <scope>NUCLEOTIDE SEQUENCE [LARGE SCALE GENOMIC DNA]</scope>
    <source>
        <strain evidence="3">CGMCC 1.15905</strain>
    </source>
</reference>
<evidence type="ECO:0008006" key="4">
    <source>
        <dbReference type="Google" id="ProtNLM"/>
    </source>
</evidence>
<dbReference type="Gene3D" id="2.160.10.10">
    <property type="entry name" value="Hexapeptide repeat proteins"/>
    <property type="match status" value="1"/>
</dbReference>
<organism evidence="2 3">
    <name type="scientific">Arenimonas soli</name>
    <dbReference type="NCBI Taxonomy" id="2269504"/>
    <lineage>
        <taxon>Bacteria</taxon>
        <taxon>Pseudomonadati</taxon>
        <taxon>Pseudomonadota</taxon>
        <taxon>Gammaproteobacteria</taxon>
        <taxon>Lysobacterales</taxon>
        <taxon>Lysobacteraceae</taxon>
        <taxon>Arenimonas</taxon>
    </lineage>
</organism>
<dbReference type="Proteomes" id="UP000623419">
    <property type="component" value="Unassembled WGS sequence"/>
</dbReference>
<dbReference type="RefSeq" id="WP_188663123.1">
    <property type="nucleotide sequence ID" value="NZ_BMKC01000002.1"/>
</dbReference>
<sequence>MRIRPLAALIPLSLALAAAPAFAEQDIEKMNGSVTAEADGEYGSLSTLNGGITIREGATVREAETVNGGITVKAKARVGAAETVNGGIRLEDGASAGEIDVVNGGVRLGRDVRIEGDVEAVNGGVRVEAGTEIGGNVENVNGAMYFDRARVGGEVVTTHGDITLEGSTVRGDLRVEKPSSSWWSSKRKRMPRIIIGAGSVVGGEMVFEHEVELYVHPDAKVGKQSGVSPKMIDGPDAPRAD</sequence>
<gene>
    <name evidence="2" type="ORF">GCM10011521_16540</name>
</gene>
<proteinExistence type="predicted"/>
<feature type="signal peptide" evidence="1">
    <location>
        <begin position="1"/>
        <end position="23"/>
    </location>
</feature>